<organism evidence="1">
    <name type="scientific">marine sediment metagenome</name>
    <dbReference type="NCBI Taxonomy" id="412755"/>
    <lineage>
        <taxon>unclassified sequences</taxon>
        <taxon>metagenomes</taxon>
        <taxon>ecological metagenomes</taxon>
    </lineage>
</organism>
<gene>
    <name evidence="1" type="ORF">S06H3_42902</name>
</gene>
<sequence>MIGWFIQGKNSWHHPKCQGNLGSLSLSVTEAIPAINPVILDAQLAPELESLFVVSFEVACEPFRDIVSSLRAIDSLT</sequence>
<dbReference type="AlphaFoldDB" id="X1PIN3"/>
<comment type="caution">
    <text evidence="1">The sequence shown here is derived from an EMBL/GenBank/DDBJ whole genome shotgun (WGS) entry which is preliminary data.</text>
</comment>
<dbReference type="EMBL" id="BARV01026563">
    <property type="protein sequence ID" value="GAI42371.1"/>
    <property type="molecule type" value="Genomic_DNA"/>
</dbReference>
<evidence type="ECO:0000313" key="1">
    <source>
        <dbReference type="EMBL" id="GAI42371.1"/>
    </source>
</evidence>
<protein>
    <submittedName>
        <fullName evidence="1">Uncharacterized protein</fullName>
    </submittedName>
</protein>
<proteinExistence type="predicted"/>
<accession>X1PIN3</accession>
<reference evidence="1" key="1">
    <citation type="journal article" date="2014" name="Front. Microbiol.">
        <title>High frequency of phylogenetically diverse reductive dehalogenase-homologous genes in deep subseafloor sedimentary metagenomes.</title>
        <authorList>
            <person name="Kawai M."/>
            <person name="Futagami T."/>
            <person name="Toyoda A."/>
            <person name="Takaki Y."/>
            <person name="Nishi S."/>
            <person name="Hori S."/>
            <person name="Arai W."/>
            <person name="Tsubouchi T."/>
            <person name="Morono Y."/>
            <person name="Uchiyama I."/>
            <person name="Ito T."/>
            <person name="Fujiyama A."/>
            <person name="Inagaki F."/>
            <person name="Takami H."/>
        </authorList>
    </citation>
    <scope>NUCLEOTIDE SEQUENCE</scope>
    <source>
        <strain evidence="1">Expedition CK06-06</strain>
    </source>
</reference>
<name>X1PIN3_9ZZZZ</name>
<feature type="non-terminal residue" evidence="1">
    <location>
        <position position="77"/>
    </location>
</feature>